<dbReference type="OrthoDB" id="306421at2157"/>
<evidence type="ECO:0000256" key="1">
    <source>
        <dbReference type="ARBA" id="ARBA00004141"/>
    </source>
</evidence>
<dbReference type="GO" id="GO:0016020">
    <property type="term" value="C:membrane"/>
    <property type="evidence" value="ECO:0007669"/>
    <property type="project" value="UniProtKB-SubCell"/>
</dbReference>
<feature type="transmembrane region" description="Helical" evidence="5">
    <location>
        <begin position="196"/>
        <end position="215"/>
    </location>
</feature>
<evidence type="ECO:0000313" key="7">
    <source>
        <dbReference type="Proteomes" id="UP000198531"/>
    </source>
</evidence>
<sequence length="252" mass="27274">MDPLVWTVGTTFCISLIAWLGALTLFLNDELLDRVLLLLVALAAGGLIGGAFLHLLPRAIQEYGRADTLPLFLSLVAGFCLFYVLEQFIHWHHHHAATHDHEPVSYLVLLSDTIHNFIDGLVVAGAFLLGVEVGLVTAAAIALHEIPQELGDFGVLVYGGFDRTQALVLNYLTQSTVILGGVAGHYLAGVVGWTPVFLLPFAAGNFVYIASSDLIPEIKEDRDVRKAALHFAVFLSGIVLMLGVKLLRRGLA</sequence>
<dbReference type="AlphaFoldDB" id="A0A1I6IGX6"/>
<name>A0A1I6IGX6_9EURY</name>
<evidence type="ECO:0000313" key="6">
    <source>
        <dbReference type="EMBL" id="SFR65899.1"/>
    </source>
</evidence>
<dbReference type="STRING" id="553469.SAMN04487947_3221"/>
<dbReference type="Proteomes" id="UP000198531">
    <property type="component" value="Unassembled WGS sequence"/>
</dbReference>
<feature type="transmembrane region" description="Helical" evidence="5">
    <location>
        <begin position="121"/>
        <end position="143"/>
    </location>
</feature>
<evidence type="ECO:0000256" key="5">
    <source>
        <dbReference type="SAM" id="Phobius"/>
    </source>
</evidence>
<dbReference type="RefSeq" id="WP_089809483.1">
    <property type="nucleotide sequence ID" value="NZ_FOYT01000003.1"/>
</dbReference>
<comment type="subcellular location">
    <subcellularLocation>
        <location evidence="1">Membrane</location>
        <topology evidence="1">Multi-pass membrane protein</topology>
    </subcellularLocation>
</comment>
<dbReference type="InterPro" id="IPR003689">
    <property type="entry name" value="ZIP"/>
</dbReference>
<proteinExistence type="predicted"/>
<dbReference type="PANTHER" id="PTHR16950">
    <property type="entry name" value="ZINC TRANSPORTER SLC39A7 HISTIDINE-RICH MEMBRANE PROTEIN KE4"/>
    <property type="match status" value="1"/>
</dbReference>
<feature type="transmembrane region" description="Helical" evidence="5">
    <location>
        <begin position="227"/>
        <end position="247"/>
    </location>
</feature>
<keyword evidence="3 5" id="KW-1133">Transmembrane helix</keyword>
<gene>
    <name evidence="6" type="ORF">SAMN04487947_3221</name>
</gene>
<keyword evidence="4 5" id="KW-0472">Membrane</keyword>
<feature type="transmembrane region" description="Helical" evidence="5">
    <location>
        <begin position="68"/>
        <end position="85"/>
    </location>
</feature>
<dbReference type="GO" id="GO:0046873">
    <property type="term" value="F:metal ion transmembrane transporter activity"/>
    <property type="evidence" value="ECO:0007669"/>
    <property type="project" value="InterPro"/>
</dbReference>
<dbReference type="PANTHER" id="PTHR16950:SF16">
    <property type="entry name" value="ZINC TRANSPORTER ZIP13"/>
    <property type="match status" value="1"/>
</dbReference>
<evidence type="ECO:0000256" key="2">
    <source>
        <dbReference type="ARBA" id="ARBA00022692"/>
    </source>
</evidence>
<feature type="transmembrane region" description="Helical" evidence="5">
    <location>
        <begin position="6"/>
        <end position="28"/>
    </location>
</feature>
<feature type="transmembrane region" description="Helical" evidence="5">
    <location>
        <begin position="35"/>
        <end position="56"/>
    </location>
</feature>
<reference evidence="7" key="1">
    <citation type="submission" date="2016-10" db="EMBL/GenBank/DDBJ databases">
        <authorList>
            <person name="Varghese N."/>
            <person name="Submissions S."/>
        </authorList>
    </citation>
    <scope>NUCLEOTIDE SEQUENCE [LARGE SCALE GENOMIC DNA]</scope>
    <source>
        <strain evidence="7">CGMCC 1.7736</strain>
    </source>
</reference>
<keyword evidence="2 5" id="KW-0812">Transmembrane</keyword>
<protein>
    <submittedName>
        <fullName evidence="6">Zinc and cadmium transporter</fullName>
    </submittedName>
</protein>
<evidence type="ECO:0000256" key="4">
    <source>
        <dbReference type="ARBA" id="ARBA00023136"/>
    </source>
</evidence>
<evidence type="ECO:0000256" key="3">
    <source>
        <dbReference type="ARBA" id="ARBA00022989"/>
    </source>
</evidence>
<dbReference type="EMBL" id="FOYT01000003">
    <property type="protein sequence ID" value="SFR65899.1"/>
    <property type="molecule type" value="Genomic_DNA"/>
</dbReference>
<organism evidence="6 7">
    <name type="scientific">Halogeometricum rufum</name>
    <dbReference type="NCBI Taxonomy" id="553469"/>
    <lineage>
        <taxon>Archaea</taxon>
        <taxon>Methanobacteriati</taxon>
        <taxon>Methanobacteriota</taxon>
        <taxon>Stenosarchaea group</taxon>
        <taxon>Halobacteria</taxon>
        <taxon>Halobacteriales</taxon>
        <taxon>Haloferacaceae</taxon>
        <taxon>Halogeometricum</taxon>
    </lineage>
</organism>
<keyword evidence="7" id="KW-1185">Reference proteome</keyword>
<dbReference type="Pfam" id="PF02535">
    <property type="entry name" value="Zip"/>
    <property type="match status" value="1"/>
</dbReference>
<accession>A0A1I6IGX6</accession>